<dbReference type="AlphaFoldDB" id="B1T7W4"/>
<organism evidence="1 2">
    <name type="scientific">Burkholderia ambifaria MEX-5</name>
    <dbReference type="NCBI Taxonomy" id="396597"/>
    <lineage>
        <taxon>Bacteria</taxon>
        <taxon>Pseudomonadati</taxon>
        <taxon>Pseudomonadota</taxon>
        <taxon>Betaproteobacteria</taxon>
        <taxon>Burkholderiales</taxon>
        <taxon>Burkholderiaceae</taxon>
        <taxon>Burkholderia</taxon>
        <taxon>Burkholderia cepacia complex</taxon>
    </lineage>
</organism>
<sequence>MIGDGWNITAPIITITPPPLTAFEMRTRSGRLANTHSPRYKPNI</sequence>
<name>B1T7W4_9BURK</name>
<reference evidence="1 2" key="1">
    <citation type="submission" date="2008-03" db="EMBL/GenBank/DDBJ databases">
        <title>Sequencing of the draft genome and assembly of Burkholderia ambifaria MEX-5.</title>
        <authorList>
            <consortium name="US DOE Joint Genome Institute (JGI-PGF)"/>
            <person name="Copeland A."/>
            <person name="Lucas S."/>
            <person name="Lapidus A."/>
            <person name="Glavina del Rio T."/>
            <person name="Dalin E."/>
            <person name="Tice H."/>
            <person name="Bruce D."/>
            <person name="Goodwin L."/>
            <person name="Pitluck S."/>
            <person name="Larimer F."/>
            <person name="Land M.L."/>
            <person name="Hauser L."/>
            <person name="Tiedje J."/>
            <person name="Richardson P."/>
        </authorList>
    </citation>
    <scope>NUCLEOTIDE SEQUENCE [LARGE SCALE GENOMIC DNA]</scope>
    <source>
        <strain evidence="1 2">MEX-5</strain>
    </source>
</reference>
<dbReference type="Proteomes" id="UP000004814">
    <property type="component" value="Unassembled WGS sequence"/>
</dbReference>
<proteinExistence type="predicted"/>
<comment type="caution">
    <text evidence="1">The sequence shown here is derived from an EMBL/GenBank/DDBJ whole genome shotgun (WGS) entry which is preliminary data.</text>
</comment>
<dbReference type="EMBL" id="ABLK01000132">
    <property type="protein sequence ID" value="EDT40328.1"/>
    <property type="molecule type" value="Genomic_DNA"/>
</dbReference>
<protein>
    <submittedName>
        <fullName evidence="1">Uncharacterized protein</fullName>
    </submittedName>
</protein>
<dbReference type="PATRIC" id="fig|396597.7.peg.3997"/>
<accession>B1T7W4</accession>
<evidence type="ECO:0000313" key="2">
    <source>
        <dbReference type="Proteomes" id="UP000004814"/>
    </source>
</evidence>
<gene>
    <name evidence="1" type="ORF">BamMEX5DRAFT_3880</name>
</gene>
<evidence type="ECO:0000313" key="1">
    <source>
        <dbReference type="EMBL" id="EDT40328.1"/>
    </source>
</evidence>